<dbReference type="Gene3D" id="3.40.50.720">
    <property type="entry name" value="NAD(P)-binding Rossmann-like Domain"/>
    <property type="match status" value="1"/>
</dbReference>
<comment type="similarity">
    <text evidence="1">Belongs to the short-chain dehydrogenases/reductases (SDR) family.</text>
</comment>
<proteinExistence type="inferred from homology"/>
<dbReference type="Pfam" id="PF13561">
    <property type="entry name" value="adh_short_C2"/>
    <property type="match status" value="1"/>
</dbReference>
<dbReference type="InterPro" id="IPR036291">
    <property type="entry name" value="NAD(P)-bd_dom_sf"/>
</dbReference>
<protein>
    <submittedName>
        <fullName evidence="3">3-oxoacyl-ACP reductase</fullName>
    </submittedName>
</protein>
<sequence length="260" mass="28155">MSSDMRYPELCGKNVLVTGGSRGIGEAAVRDFVATGANVFFNYRASSRRSDELVAELGSERTAATRADLAELRDVERLWEEAVAWKGGIDVVVNNASVREPIALDVSAEEWDRHWMAALRVNLVAPAHLSRFAIHHFLERGCQGVIIGLTGRIAVRGDYPDYLQDGAAKGGLNSLLRGVARGFAKDDILTYLISGGIIDTEQARAQVDSHGGPDRYLAEIPMGEFGTARDISELILFLSTGRARYSTGSTIDATGASFLH</sequence>
<evidence type="ECO:0000313" key="4">
    <source>
        <dbReference type="Proteomes" id="UP000248544"/>
    </source>
</evidence>
<keyword evidence="2" id="KW-0560">Oxidoreductase</keyword>
<evidence type="ECO:0000256" key="1">
    <source>
        <dbReference type="ARBA" id="ARBA00006484"/>
    </source>
</evidence>
<dbReference type="SUPFAM" id="SSF51735">
    <property type="entry name" value="NAD(P)-binding Rossmann-fold domains"/>
    <property type="match status" value="1"/>
</dbReference>
<dbReference type="EMBL" id="POUA01000378">
    <property type="protein sequence ID" value="PZG29324.1"/>
    <property type="molecule type" value="Genomic_DNA"/>
</dbReference>
<dbReference type="PANTHER" id="PTHR43639:SF1">
    <property type="entry name" value="SHORT-CHAIN DEHYDROGENASE_REDUCTASE FAMILY PROTEIN"/>
    <property type="match status" value="1"/>
</dbReference>
<evidence type="ECO:0000256" key="2">
    <source>
        <dbReference type="ARBA" id="ARBA00023002"/>
    </source>
</evidence>
<organism evidence="3 4">
    <name type="scientific">Spongiactinospora gelatinilytica</name>
    <dbReference type="NCBI Taxonomy" id="2666298"/>
    <lineage>
        <taxon>Bacteria</taxon>
        <taxon>Bacillati</taxon>
        <taxon>Actinomycetota</taxon>
        <taxon>Actinomycetes</taxon>
        <taxon>Streptosporangiales</taxon>
        <taxon>Streptosporangiaceae</taxon>
        <taxon>Spongiactinospora</taxon>
    </lineage>
</organism>
<reference evidence="3 4" key="1">
    <citation type="submission" date="2018-01" db="EMBL/GenBank/DDBJ databases">
        <title>Draft genome sequence of Sphaerisporangium sp. 7K107.</title>
        <authorList>
            <person name="Sahin N."/>
            <person name="Saygin H."/>
            <person name="Ay H."/>
        </authorList>
    </citation>
    <scope>NUCLEOTIDE SEQUENCE [LARGE SCALE GENOMIC DNA]</scope>
    <source>
        <strain evidence="3 4">7K107</strain>
    </source>
</reference>
<dbReference type="Proteomes" id="UP000248544">
    <property type="component" value="Unassembled WGS sequence"/>
</dbReference>
<dbReference type="InterPro" id="IPR002347">
    <property type="entry name" value="SDR_fam"/>
</dbReference>
<dbReference type="PANTHER" id="PTHR43639">
    <property type="entry name" value="OXIDOREDUCTASE, SHORT-CHAIN DEHYDROGENASE/REDUCTASE FAMILY (AFU_ORTHOLOGUE AFUA_5G02870)"/>
    <property type="match status" value="1"/>
</dbReference>
<keyword evidence="4" id="KW-1185">Reference proteome</keyword>
<dbReference type="GO" id="GO:0016491">
    <property type="term" value="F:oxidoreductase activity"/>
    <property type="evidence" value="ECO:0007669"/>
    <property type="project" value="UniProtKB-KW"/>
</dbReference>
<gene>
    <name evidence="3" type="ORF">C1I98_32115</name>
</gene>
<evidence type="ECO:0000313" key="3">
    <source>
        <dbReference type="EMBL" id="PZG29324.1"/>
    </source>
</evidence>
<dbReference type="AlphaFoldDB" id="A0A2W2GR10"/>
<name>A0A2W2GR10_9ACTN</name>
<dbReference type="CDD" id="cd05233">
    <property type="entry name" value="SDR_c"/>
    <property type="match status" value="1"/>
</dbReference>
<accession>A0A2W2GR10</accession>
<comment type="caution">
    <text evidence="3">The sequence shown here is derived from an EMBL/GenBank/DDBJ whole genome shotgun (WGS) entry which is preliminary data.</text>
</comment>
<dbReference type="PRINTS" id="PR00081">
    <property type="entry name" value="GDHRDH"/>
</dbReference>